<feature type="non-terminal residue" evidence="1">
    <location>
        <position position="1"/>
    </location>
</feature>
<gene>
    <name evidence="1" type="ORF">P5673_022807</name>
</gene>
<name>A0AAD9Q645_ACRCE</name>
<keyword evidence="2" id="KW-1185">Reference proteome</keyword>
<dbReference type="EMBL" id="JARQWQ010000062">
    <property type="protein sequence ID" value="KAK2555472.1"/>
    <property type="molecule type" value="Genomic_DNA"/>
</dbReference>
<dbReference type="AlphaFoldDB" id="A0AAD9Q645"/>
<reference evidence="1" key="1">
    <citation type="journal article" date="2023" name="G3 (Bethesda)">
        <title>Whole genome assembly and annotation of the endangered Caribbean coral Acropora cervicornis.</title>
        <authorList>
            <person name="Selwyn J.D."/>
            <person name="Vollmer S.V."/>
        </authorList>
    </citation>
    <scope>NUCLEOTIDE SEQUENCE</scope>
    <source>
        <strain evidence="1">K2</strain>
    </source>
</reference>
<dbReference type="Proteomes" id="UP001249851">
    <property type="component" value="Unassembled WGS sequence"/>
</dbReference>
<protein>
    <submittedName>
        <fullName evidence="1">Uncharacterized protein</fullName>
    </submittedName>
</protein>
<evidence type="ECO:0000313" key="2">
    <source>
        <dbReference type="Proteomes" id="UP001249851"/>
    </source>
</evidence>
<proteinExistence type="predicted"/>
<comment type="caution">
    <text evidence="1">The sequence shown here is derived from an EMBL/GenBank/DDBJ whole genome shotgun (WGS) entry which is preliminary data.</text>
</comment>
<organism evidence="1 2">
    <name type="scientific">Acropora cervicornis</name>
    <name type="common">Staghorn coral</name>
    <dbReference type="NCBI Taxonomy" id="6130"/>
    <lineage>
        <taxon>Eukaryota</taxon>
        <taxon>Metazoa</taxon>
        <taxon>Cnidaria</taxon>
        <taxon>Anthozoa</taxon>
        <taxon>Hexacorallia</taxon>
        <taxon>Scleractinia</taxon>
        <taxon>Astrocoeniina</taxon>
        <taxon>Acroporidae</taxon>
        <taxon>Acropora</taxon>
    </lineage>
</organism>
<sequence>KFYRWIGSWYDLEFLFDEELSHIQFCSLIKRFH</sequence>
<accession>A0AAD9Q645</accession>
<evidence type="ECO:0000313" key="1">
    <source>
        <dbReference type="EMBL" id="KAK2555472.1"/>
    </source>
</evidence>
<reference evidence="1" key="2">
    <citation type="journal article" date="2023" name="Science">
        <title>Genomic signatures of disease resistance in endangered staghorn corals.</title>
        <authorList>
            <person name="Vollmer S.V."/>
            <person name="Selwyn J.D."/>
            <person name="Despard B.A."/>
            <person name="Roesel C.L."/>
        </authorList>
    </citation>
    <scope>NUCLEOTIDE SEQUENCE</scope>
    <source>
        <strain evidence="1">K2</strain>
    </source>
</reference>